<evidence type="ECO:0000256" key="2">
    <source>
        <dbReference type="ARBA" id="ARBA00022475"/>
    </source>
</evidence>
<proteinExistence type="evidence at transcript level"/>
<dbReference type="InterPro" id="IPR004117">
    <property type="entry name" value="7tm6_olfct_rcpt"/>
</dbReference>
<dbReference type="AlphaFoldDB" id="A0A8F4MYX0"/>
<evidence type="ECO:0000256" key="8">
    <source>
        <dbReference type="ARBA" id="ARBA00023170"/>
    </source>
</evidence>
<evidence type="ECO:0000256" key="1">
    <source>
        <dbReference type="ARBA" id="ARBA00004651"/>
    </source>
</evidence>
<dbReference type="GO" id="GO:0005549">
    <property type="term" value="F:odorant binding"/>
    <property type="evidence" value="ECO:0007669"/>
    <property type="project" value="InterPro"/>
</dbReference>
<evidence type="ECO:0000256" key="6">
    <source>
        <dbReference type="ARBA" id="ARBA00022989"/>
    </source>
</evidence>
<dbReference type="PANTHER" id="PTHR21137">
    <property type="entry name" value="ODORANT RECEPTOR"/>
    <property type="match status" value="1"/>
</dbReference>
<dbReference type="Pfam" id="PF02949">
    <property type="entry name" value="7tm_6"/>
    <property type="match status" value="1"/>
</dbReference>
<evidence type="ECO:0000256" key="10">
    <source>
        <dbReference type="RuleBase" id="RU351113"/>
    </source>
</evidence>
<evidence type="ECO:0000313" key="11">
    <source>
        <dbReference type="EMBL" id="QXE93252.1"/>
    </source>
</evidence>
<reference evidence="11" key="1">
    <citation type="submission" date="2020-12" db="EMBL/GenBank/DDBJ databases">
        <authorList>
            <person name="Wen X."/>
        </authorList>
    </citation>
    <scope>NUCLEOTIDE SEQUENCE</scope>
</reference>
<feature type="transmembrane region" description="Helical" evidence="10">
    <location>
        <begin position="67"/>
        <end position="85"/>
    </location>
</feature>
<accession>A0A8F4MYX0</accession>
<evidence type="ECO:0000256" key="7">
    <source>
        <dbReference type="ARBA" id="ARBA00023136"/>
    </source>
</evidence>
<sequence>MNPKGHSSNYHMSYGKQYMTVLGLWPVTYTGVKKTLYDSYFKVSFAYFCLFVITQLIEAAINLHKSLGAFASVIGVTLGYATCVLKAHIIKSDKFVNVIHLIEENEQEITKSYDENIIEIYEKCNRFSKKFELIFLAFVLSGASLYYAEPIMEEKMQTQNITRSTAHNLIVSSWFPFDRNEHYWIAYTIQFVACIYGTGYIFFTQAFCLSILRYIVGQLEIMCYLFKNFSATSRMFMAAKHLAFTEKNQELFLKTLIQKHQICIKLVEEVNACLKTVILLDFGISSFQLAMLVYQLLHLSGFKQIAVFTFFLATNIQLCFLYWNGNEIFYKSQEIATSIQESDWNTYPTKLVKMMLLVMVRAQKPVRLNIGPMGNVQISALFQIYKAIYSYLCLFANTE</sequence>
<keyword evidence="4 10" id="KW-0812">Transmembrane</keyword>
<feature type="transmembrane region" description="Helical" evidence="10">
    <location>
        <begin position="131"/>
        <end position="148"/>
    </location>
</feature>
<evidence type="ECO:0000256" key="4">
    <source>
        <dbReference type="ARBA" id="ARBA00022692"/>
    </source>
</evidence>
<keyword evidence="7 10" id="KW-0472">Membrane</keyword>
<dbReference type="GO" id="GO:0007165">
    <property type="term" value="P:signal transduction"/>
    <property type="evidence" value="ECO:0007669"/>
    <property type="project" value="UniProtKB-KW"/>
</dbReference>
<evidence type="ECO:0000256" key="3">
    <source>
        <dbReference type="ARBA" id="ARBA00022606"/>
    </source>
</evidence>
<keyword evidence="5 10" id="KW-0552">Olfaction</keyword>
<name>A0A8F4MYX0_EUCBR</name>
<feature type="transmembrane region" description="Helical" evidence="10">
    <location>
        <begin position="305"/>
        <end position="323"/>
    </location>
</feature>
<keyword evidence="3 10" id="KW-0716">Sensory transduction</keyword>
<keyword evidence="6 10" id="KW-1133">Transmembrane helix</keyword>
<feature type="transmembrane region" description="Helical" evidence="10">
    <location>
        <begin position="43"/>
        <end position="61"/>
    </location>
</feature>
<keyword evidence="8 10" id="KW-0675">Receptor</keyword>
<protein>
    <recommendedName>
        <fullName evidence="10">Odorant receptor</fullName>
    </recommendedName>
</protein>
<organism evidence="11">
    <name type="scientific">Eucryptorrhynchus brandti</name>
    <name type="common">Snout weevil</name>
    <dbReference type="NCBI Taxonomy" id="436910"/>
    <lineage>
        <taxon>Eukaryota</taxon>
        <taxon>Metazoa</taxon>
        <taxon>Ecdysozoa</taxon>
        <taxon>Arthropoda</taxon>
        <taxon>Hexapoda</taxon>
        <taxon>Insecta</taxon>
        <taxon>Pterygota</taxon>
        <taxon>Neoptera</taxon>
        <taxon>Endopterygota</taxon>
        <taxon>Coleoptera</taxon>
        <taxon>Polyphaga</taxon>
        <taxon>Cucujiformia</taxon>
        <taxon>Curculionidae</taxon>
        <taxon>Cryptorhynchinae</taxon>
        <taxon>Eucryptorrhynchus</taxon>
    </lineage>
</organism>
<keyword evidence="9 10" id="KW-0807">Transducer</keyword>
<evidence type="ECO:0000256" key="9">
    <source>
        <dbReference type="ARBA" id="ARBA00023224"/>
    </source>
</evidence>
<feature type="transmembrane region" description="Helical" evidence="10">
    <location>
        <begin position="184"/>
        <end position="203"/>
    </location>
</feature>
<dbReference type="EMBL" id="MW419391">
    <property type="protein sequence ID" value="QXE93252.1"/>
    <property type="molecule type" value="mRNA"/>
</dbReference>
<dbReference type="GO" id="GO:0005886">
    <property type="term" value="C:plasma membrane"/>
    <property type="evidence" value="ECO:0007669"/>
    <property type="project" value="UniProtKB-SubCell"/>
</dbReference>
<comment type="similarity">
    <text evidence="10">Belongs to the insect chemoreceptor superfamily. Heteromeric odorant receptor channel (TC 1.A.69) family.</text>
</comment>
<evidence type="ECO:0000256" key="5">
    <source>
        <dbReference type="ARBA" id="ARBA00022725"/>
    </source>
</evidence>
<feature type="transmembrane region" description="Helical" evidence="10">
    <location>
        <begin position="278"/>
        <end position="299"/>
    </location>
</feature>
<comment type="caution">
    <text evidence="10">Lacks conserved residue(s) required for the propagation of feature annotation.</text>
</comment>
<dbReference type="PANTHER" id="PTHR21137:SF35">
    <property type="entry name" value="ODORANT RECEPTOR 19A-RELATED"/>
    <property type="match status" value="1"/>
</dbReference>
<dbReference type="GO" id="GO:0004984">
    <property type="term" value="F:olfactory receptor activity"/>
    <property type="evidence" value="ECO:0007669"/>
    <property type="project" value="InterPro"/>
</dbReference>
<comment type="subcellular location">
    <subcellularLocation>
        <location evidence="1 10">Cell membrane</location>
        <topology evidence="1 10">Multi-pass membrane protein</topology>
    </subcellularLocation>
</comment>
<keyword evidence="2" id="KW-1003">Cell membrane</keyword>